<evidence type="ECO:0000256" key="4">
    <source>
        <dbReference type="ARBA" id="ARBA00023136"/>
    </source>
</evidence>
<feature type="transmembrane region" description="Helical" evidence="6">
    <location>
        <begin position="443"/>
        <end position="460"/>
    </location>
</feature>
<feature type="region of interest" description="Disordered" evidence="5">
    <location>
        <begin position="1"/>
        <end position="21"/>
    </location>
</feature>
<feature type="transmembrane region" description="Helical" evidence="6">
    <location>
        <begin position="277"/>
        <end position="296"/>
    </location>
</feature>
<keyword evidence="2 6" id="KW-0812">Transmembrane</keyword>
<proteinExistence type="predicted"/>
<feature type="transmembrane region" description="Helical" evidence="6">
    <location>
        <begin position="45"/>
        <end position="65"/>
    </location>
</feature>
<name>A0A813F2H9_POLGL</name>
<evidence type="ECO:0000256" key="6">
    <source>
        <dbReference type="SAM" id="Phobius"/>
    </source>
</evidence>
<organism evidence="8 9">
    <name type="scientific">Polarella glacialis</name>
    <name type="common">Dinoflagellate</name>
    <dbReference type="NCBI Taxonomy" id="89957"/>
    <lineage>
        <taxon>Eukaryota</taxon>
        <taxon>Sar</taxon>
        <taxon>Alveolata</taxon>
        <taxon>Dinophyceae</taxon>
        <taxon>Suessiales</taxon>
        <taxon>Suessiaceae</taxon>
        <taxon>Polarella</taxon>
    </lineage>
</organism>
<keyword evidence="9" id="KW-1185">Reference proteome</keyword>
<dbReference type="PANTHER" id="PTHR22950:SF702">
    <property type="entry name" value="AMINO ACID TRANSPORTER PROTEIN"/>
    <property type="match status" value="1"/>
</dbReference>
<dbReference type="GO" id="GO:0016020">
    <property type="term" value="C:membrane"/>
    <property type="evidence" value="ECO:0007669"/>
    <property type="project" value="UniProtKB-SubCell"/>
</dbReference>
<dbReference type="GO" id="GO:0015179">
    <property type="term" value="F:L-amino acid transmembrane transporter activity"/>
    <property type="evidence" value="ECO:0007669"/>
    <property type="project" value="TreeGrafter"/>
</dbReference>
<comment type="caution">
    <text evidence="8">The sequence shown here is derived from an EMBL/GenBank/DDBJ whole genome shotgun (WGS) entry which is preliminary data.</text>
</comment>
<comment type="subcellular location">
    <subcellularLocation>
        <location evidence="1">Membrane</location>
        <topology evidence="1">Multi-pass membrane protein</topology>
    </subcellularLocation>
</comment>
<keyword evidence="4 6" id="KW-0472">Membrane</keyword>
<dbReference type="Pfam" id="PF01490">
    <property type="entry name" value="Aa_trans"/>
    <property type="match status" value="1"/>
</dbReference>
<evidence type="ECO:0000313" key="9">
    <source>
        <dbReference type="Proteomes" id="UP000654075"/>
    </source>
</evidence>
<dbReference type="Proteomes" id="UP000654075">
    <property type="component" value="Unassembled WGS sequence"/>
</dbReference>
<protein>
    <recommendedName>
        <fullName evidence="7">Amino acid transporter transmembrane domain-containing protein</fullName>
    </recommendedName>
</protein>
<feature type="domain" description="Amino acid transporter transmembrane" evidence="7">
    <location>
        <begin position="24"/>
        <end position="456"/>
    </location>
</feature>
<sequence>MGSGQAPIGRRQSWAGRTFGPMQRGSLRSSIVTLMSAATGSGVLLLPYAFSLVGLPLGLLCLLFARYCTEQSLRLIMTISQVTGCDSYAKSASAVLGPSVGKMLACIMVGEAMCNLASVLKLSSNLWARVLPSLLAGLTQVERIAVVVAMVFPACASRDLSSLRHVTVISPVSLVFVAALVVGGALRGNSELALLAPLVPGQERGLTPESVAAASVSLEVLRSGRGGPGVAWAELPRAWSVVLNSFSCQHVAVPVYRQLHKADSRRVNKVLLRSTTYLTVLYGLVAVCGVITYGQYTPENILLAYPEDDRAAQIAQTLVGCSMLVVMPLAVHHARDQLPQLLEGLGLQLVFKRVLQLLLSPCLLLRLCLRRPLLRRWRAWRPASEKVRGVEDAPAVGGVSSEATASSSRVLHTSFLLGIPVFMAIVFPSVTSLVGIATGFGSVLWTSVMPVVMVFVLRLLSDPLASPPCSPRSSPSELPPECS</sequence>
<dbReference type="AlphaFoldDB" id="A0A813F2H9"/>
<gene>
    <name evidence="8" type="ORF">PGLA1383_LOCUS23639</name>
</gene>
<feature type="transmembrane region" description="Helical" evidence="6">
    <location>
        <begin position="166"/>
        <end position="186"/>
    </location>
</feature>
<feature type="transmembrane region" description="Helical" evidence="6">
    <location>
        <begin position="415"/>
        <end position="437"/>
    </location>
</feature>
<evidence type="ECO:0000256" key="1">
    <source>
        <dbReference type="ARBA" id="ARBA00004141"/>
    </source>
</evidence>
<evidence type="ECO:0000259" key="7">
    <source>
        <dbReference type="Pfam" id="PF01490"/>
    </source>
</evidence>
<dbReference type="OMA" id="LIMTISQ"/>
<dbReference type="PANTHER" id="PTHR22950">
    <property type="entry name" value="AMINO ACID TRANSPORTER"/>
    <property type="match status" value="1"/>
</dbReference>
<accession>A0A813F2H9</accession>
<reference evidence="8" key="1">
    <citation type="submission" date="2021-02" db="EMBL/GenBank/DDBJ databases">
        <authorList>
            <person name="Dougan E. K."/>
            <person name="Rhodes N."/>
            <person name="Thang M."/>
            <person name="Chan C."/>
        </authorList>
    </citation>
    <scope>NUCLEOTIDE SEQUENCE</scope>
</reference>
<keyword evidence="3 6" id="KW-1133">Transmembrane helix</keyword>
<evidence type="ECO:0000256" key="3">
    <source>
        <dbReference type="ARBA" id="ARBA00022989"/>
    </source>
</evidence>
<dbReference type="InterPro" id="IPR013057">
    <property type="entry name" value="AA_transpt_TM"/>
</dbReference>
<dbReference type="OrthoDB" id="436498at2759"/>
<evidence type="ECO:0000256" key="5">
    <source>
        <dbReference type="SAM" id="MobiDB-lite"/>
    </source>
</evidence>
<dbReference type="EMBL" id="CAJNNV010017954">
    <property type="protein sequence ID" value="CAE8605529.1"/>
    <property type="molecule type" value="Genomic_DNA"/>
</dbReference>
<evidence type="ECO:0000313" key="8">
    <source>
        <dbReference type="EMBL" id="CAE8605529.1"/>
    </source>
</evidence>
<evidence type="ECO:0000256" key="2">
    <source>
        <dbReference type="ARBA" id="ARBA00022692"/>
    </source>
</evidence>